<evidence type="ECO:0000313" key="1">
    <source>
        <dbReference type="EMBL" id="AQS72434.1"/>
    </source>
</evidence>
<dbReference type="OrthoDB" id="3979533at2"/>
<evidence type="ECO:0000313" key="2">
    <source>
        <dbReference type="Proteomes" id="UP000189443"/>
    </source>
</evidence>
<dbReference type="KEGG" id="spac:B1H29_36075"/>
<accession>A0A1S6JKY8</accession>
<keyword evidence="2" id="KW-1185">Reference proteome</keyword>
<proteinExistence type="predicted"/>
<protein>
    <submittedName>
        <fullName evidence="1">Uncharacterized protein</fullName>
    </submittedName>
</protein>
<name>A0A1S6JKY8_9ACTN</name>
<dbReference type="AlphaFoldDB" id="A0A1S6JKY8"/>
<dbReference type="RefSeq" id="WP_055420847.1">
    <property type="nucleotide sequence ID" value="NZ_CP019724.1"/>
</dbReference>
<organism evidence="1 2">
    <name type="scientific">Streptomyces pactum</name>
    <dbReference type="NCBI Taxonomy" id="68249"/>
    <lineage>
        <taxon>Bacteria</taxon>
        <taxon>Bacillati</taxon>
        <taxon>Actinomycetota</taxon>
        <taxon>Actinomycetes</taxon>
        <taxon>Kitasatosporales</taxon>
        <taxon>Streptomycetaceae</taxon>
        <taxon>Streptomyces</taxon>
    </lineage>
</organism>
<dbReference type="Proteomes" id="UP000189443">
    <property type="component" value="Chromosome"/>
</dbReference>
<dbReference type="EMBL" id="CP019724">
    <property type="protein sequence ID" value="AQS72434.1"/>
    <property type="molecule type" value="Genomic_DNA"/>
</dbReference>
<sequence length="442" mass="48986">MQVIDDVPAGQQTAVEAFVEHLTASFEFQGHSVVDRSHGDVDLLLMCGHIPDGPQPLHERIPERYPPLSATLRQRHQLRRTPRHVVAVVEVPERLSCLPHPEVVAAARTAMGRFGAAKVLFVTRGSAPRQVTEATLCTMEGGHPTEHRNVADRMRDRLVTAACATEVGEHYDIVRDALPTDAWQASPTPEAIASAGRRMGELGLLTAPVRVADFVSPQLADMYELYMGVRGYSEGMLFAYDPDLDCLMVTGSGSWDVDKRALTREQIVAVDPHLVNGQRLRVLAPHDTLPLQPSVETWEICALMEAVPKVRVSRDDAGRWRFDPNGERLVPMIRAGIHAHVGVTGSDDSVIETIEPDRQQFPYGFGCGTDLTMEVARTTITRSAAVHDPDDHRRFVRWPLLYHGEMAVELWKPGLRQESFTGLLDLYGTAVKYTPDDVPQPV</sequence>
<reference evidence="1 2" key="1">
    <citation type="submission" date="2017-02" db="EMBL/GenBank/DDBJ databases">
        <title>Streptomyces pactum ACT12 Genome sequencing and assembly.</title>
        <authorList>
            <person name="Xue Q."/>
            <person name="Yan X."/>
            <person name="Jia L."/>
            <person name="Yan H."/>
        </authorList>
    </citation>
    <scope>NUCLEOTIDE SEQUENCE [LARGE SCALE GENOMIC DNA]</scope>
    <source>
        <strain evidence="1 2">ACT12</strain>
    </source>
</reference>
<gene>
    <name evidence="1" type="ORF">B1H29_36075</name>
</gene>